<evidence type="ECO:0000259" key="1">
    <source>
        <dbReference type="Pfam" id="PF01243"/>
    </source>
</evidence>
<evidence type="ECO:0000313" key="2">
    <source>
        <dbReference type="EMBL" id="QOZ73353.1"/>
    </source>
</evidence>
<dbReference type="EMBL" id="CP030050">
    <property type="protein sequence ID" value="QOZ73353.1"/>
    <property type="molecule type" value="Genomic_DNA"/>
</dbReference>
<dbReference type="InterPro" id="IPR012349">
    <property type="entry name" value="Split_barrel_FMN-bd"/>
</dbReference>
<name>A0AAE7P0S5_9BRAD</name>
<dbReference type="NCBIfam" id="TIGR04025">
    <property type="entry name" value="PPOX_FMN_DR2398"/>
    <property type="match status" value="1"/>
</dbReference>
<dbReference type="Gene3D" id="2.30.110.10">
    <property type="entry name" value="Electron Transport, Fmn-binding Protein, Chain A"/>
    <property type="match status" value="1"/>
</dbReference>
<protein>
    <submittedName>
        <fullName evidence="2">Pyridoxamine 5'-phosphate oxidase family protein</fullName>
    </submittedName>
</protein>
<dbReference type="InterPro" id="IPR011576">
    <property type="entry name" value="Pyridox_Oxase_N"/>
</dbReference>
<accession>A0AAE7P0S5</accession>
<dbReference type="AlphaFoldDB" id="A0AAE7P0S5"/>
<feature type="domain" description="Pyridoxamine 5'-phosphate oxidase N-terminal" evidence="1">
    <location>
        <begin position="29"/>
        <end position="150"/>
    </location>
</feature>
<sequence length="204" mass="22786">MTYLVGADELRPLYAQASALVRAKQLDRLDAHCRRFIEKSPLVIIGSSHPRRGHDVSPRGDAPGFVRILDSQYLAIPDRPGNNRLDTIENLFADASIGLLFIIPGIDELLRVNGTARLTRSQLLLDQMAVRDRAPKLAIVVEVQEAFLHCSKAFKRARLWSDEYRLDRAELPTLGRMLADQTGSGISVADIEARIEADARNNLY</sequence>
<organism evidence="2 3">
    <name type="scientific">Bradyrhizobium arachidis</name>
    <dbReference type="NCBI Taxonomy" id="858423"/>
    <lineage>
        <taxon>Bacteria</taxon>
        <taxon>Pseudomonadati</taxon>
        <taxon>Pseudomonadota</taxon>
        <taxon>Alphaproteobacteria</taxon>
        <taxon>Hyphomicrobiales</taxon>
        <taxon>Nitrobacteraceae</taxon>
        <taxon>Bradyrhizobium</taxon>
    </lineage>
</organism>
<reference evidence="2 3" key="1">
    <citation type="submission" date="2018-06" db="EMBL/GenBank/DDBJ databases">
        <title>Comparative genomics of Bradyrhizobium nodulating Arachidis hypogaea.</title>
        <authorList>
            <person name="Li Y."/>
        </authorList>
    </citation>
    <scope>NUCLEOTIDE SEQUENCE [LARGE SCALE GENOMIC DNA]</scope>
    <source>
        <strain evidence="2 3">CCBAU 051107</strain>
    </source>
</reference>
<proteinExistence type="predicted"/>
<dbReference type="PANTHER" id="PTHR42815">
    <property type="entry name" value="FAD-BINDING, PUTATIVE (AFU_ORTHOLOGUE AFUA_6G07600)-RELATED"/>
    <property type="match status" value="1"/>
</dbReference>
<dbReference type="Pfam" id="PF01243">
    <property type="entry name" value="PNPOx_N"/>
    <property type="match status" value="1"/>
</dbReference>
<dbReference type="PANTHER" id="PTHR42815:SF2">
    <property type="entry name" value="FAD-BINDING, PUTATIVE (AFU_ORTHOLOGUE AFUA_6G07600)-RELATED"/>
    <property type="match status" value="1"/>
</dbReference>
<dbReference type="SUPFAM" id="SSF50475">
    <property type="entry name" value="FMN-binding split barrel"/>
    <property type="match status" value="1"/>
</dbReference>
<gene>
    <name evidence="2" type="ORF">WN72_14440</name>
</gene>
<dbReference type="Proteomes" id="UP000594015">
    <property type="component" value="Chromosome"/>
</dbReference>
<dbReference type="KEGG" id="barh:WN72_14440"/>
<dbReference type="InterPro" id="IPR024029">
    <property type="entry name" value="Pyridox_Oxase_FMN-dep"/>
</dbReference>
<evidence type="ECO:0000313" key="3">
    <source>
        <dbReference type="Proteomes" id="UP000594015"/>
    </source>
</evidence>